<gene>
    <name evidence="2" type="ORF">CLV40_107311</name>
</gene>
<sequence length="135" mass="13585">MGALVTPAARMGDRVVGTDIHILLVPSAGGPVPTPTPLPFTGIITDGCSRDVLICGQPAAVVGSTAENTPPHVAPPPTTFQKQPTNRGTITTGSATVLINGKCAARANDIVRTCHDPVDQPTGSIIAVSTVDVGG</sequence>
<keyword evidence="3" id="KW-1185">Reference proteome</keyword>
<dbReference type="Gene3D" id="2.60.200.60">
    <property type="match status" value="1"/>
</dbReference>
<feature type="region of interest" description="Disordered" evidence="1">
    <location>
        <begin position="66"/>
        <end position="87"/>
    </location>
</feature>
<evidence type="ECO:0000256" key="1">
    <source>
        <dbReference type="SAM" id="MobiDB-lite"/>
    </source>
</evidence>
<evidence type="ECO:0000313" key="3">
    <source>
        <dbReference type="Proteomes" id="UP000239203"/>
    </source>
</evidence>
<dbReference type="Proteomes" id="UP000239203">
    <property type="component" value="Unassembled WGS sequence"/>
</dbReference>
<dbReference type="Pfam" id="PF05488">
    <property type="entry name" value="PAAR_motif"/>
    <property type="match status" value="1"/>
</dbReference>
<proteinExistence type="predicted"/>
<name>A0A2S6GQW4_9PSEU</name>
<accession>A0A2S6GQW4</accession>
<dbReference type="InterPro" id="IPR008727">
    <property type="entry name" value="PAAR_motif"/>
</dbReference>
<dbReference type="AlphaFoldDB" id="A0A2S6GQW4"/>
<dbReference type="EMBL" id="PTIX01000007">
    <property type="protein sequence ID" value="PPK67645.1"/>
    <property type="molecule type" value="Genomic_DNA"/>
</dbReference>
<dbReference type="CDD" id="cd14740">
    <property type="entry name" value="PAAR_4"/>
    <property type="match status" value="1"/>
</dbReference>
<protein>
    <submittedName>
        <fullName evidence="2">PAAR motif-containing protein</fullName>
    </submittedName>
</protein>
<organism evidence="2 3">
    <name type="scientific">Actinokineospora auranticolor</name>
    <dbReference type="NCBI Taxonomy" id="155976"/>
    <lineage>
        <taxon>Bacteria</taxon>
        <taxon>Bacillati</taxon>
        <taxon>Actinomycetota</taxon>
        <taxon>Actinomycetes</taxon>
        <taxon>Pseudonocardiales</taxon>
        <taxon>Pseudonocardiaceae</taxon>
        <taxon>Actinokineospora</taxon>
    </lineage>
</organism>
<evidence type="ECO:0000313" key="2">
    <source>
        <dbReference type="EMBL" id="PPK67645.1"/>
    </source>
</evidence>
<reference evidence="2 3" key="1">
    <citation type="submission" date="2018-02" db="EMBL/GenBank/DDBJ databases">
        <title>Genomic Encyclopedia of Archaeal and Bacterial Type Strains, Phase II (KMG-II): from individual species to whole genera.</title>
        <authorList>
            <person name="Goeker M."/>
        </authorList>
    </citation>
    <scope>NUCLEOTIDE SEQUENCE [LARGE SCALE GENOMIC DNA]</scope>
    <source>
        <strain evidence="2 3">YU 961-1</strain>
    </source>
</reference>
<comment type="caution">
    <text evidence="2">The sequence shown here is derived from an EMBL/GenBank/DDBJ whole genome shotgun (WGS) entry which is preliminary data.</text>
</comment>